<evidence type="ECO:0000256" key="1">
    <source>
        <dbReference type="SAM" id="Phobius"/>
    </source>
</evidence>
<comment type="caution">
    <text evidence="2">The sequence shown here is derived from an EMBL/GenBank/DDBJ whole genome shotgun (WGS) entry which is preliminary data.</text>
</comment>
<feature type="transmembrane region" description="Helical" evidence="1">
    <location>
        <begin position="58"/>
        <end position="76"/>
    </location>
</feature>
<organism evidence="2 3">
    <name type="scientific">Evansella alkalicola</name>
    <dbReference type="NCBI Taxonomy" id="745819"/>
    <lineage>
        <taxon>Bacteria</taxon>
        <taxon>Bacillati</taxon>
        <taxon>Bacillota</taxon>
        <taxon>Bacilli</taxon>
        <taxon>Bacillales</taxon>
        <taxon>Bacillaceae</taxon>
        <taxon>Evansella</taxon>
    </lineage>
</organism>
<reference evidence="2 3" key="1">
    <citation type="submission" date="2021-06" db="EMBL/GenBank/DDBJ databases">
        <title>Bacillus sp. RD4P76, an endophyte from a halophyte.</title>
        <authorList>
            <person name="Sun J.-Q."/>
        </authorList>
    </citation>
    <scope>NUCLEOTIDE SEQUENCE [LARGE SCALE GENOMIC DNA]</scope>
    <source>
        <strain evidence="2 3">JCM 17098</strain>
    </source>
</reference>
<sequence>MELLDYIVQELLYLIPALMVLGKIIKNGEYINDKHIPVILLFVSVLFSNLILGFSPDSFIQGILIAGASVFGHQLIKQSKE</sequence>
<keyword evidence="1" id="KW-0812">Transmembrane</keyword>
<evidence type="ECO:0000313" key="2">
    <source>
        <dbReference type="EMBL" id="MBU9724113.1"/>
    </source>
</evidence>
<protein>
    <submittedName>
        <fullName evidence="2">Phage holin family protein</fullName>
    </submittedName>
</protein>
<proteinExistence type="predicted"/>
<dbReference type="EMBL" id="JAHQCR010000088">
    <property type="protein sequence ID" value="MBU9724113.1"/>
    <property type="molecule type" value="Genomic_DNA"/>
</dbReference>
<accession>A0ABS6K070</accession>
<keyword evidence="1" id="KW-0472">Membrane</keyword>
<dbReference type="RefSeq" id="WP_088074940.1">
    <property type="nucleotide sequence ID" value="NZ_JAHQCR010000088.1"/>
</dbReference>
<dbReference type="InterPro" id="IPR032111">
    <property type="entry name" value="Clostridium_phage_holin"/>
</dbReference>
<evidence type="ECO:0000313" key="3">
    <source>
        <dbReference type="Proteomes" id="UP000790580"/>
    </source>
</evidence>
<keyword evidence="3" id="KW-1185">Reference proteome</keyword>
<gene>
    <name evidence="2" type="ORF">KS407_22065</name>
</gene>
<dbReference type="Proteomes" id="UP000790580">
    <property type="component" value="Unassembled WGS sequence"/>
</dbReference>
<feature type="transmembrane region" description="Helical" evidence="1">
    <location>
        <begin position="6"/>
        <end position="24"/>
    </location>
</feature>
<dbReference type="Pfam" id="PF16079">
    <property type="entry name" value="Phage_holin_5_2"/>
    <property type="match status" value="1"/>
</dbReference>
<keyword evidence="1" id="KW-1133">Transmembrane helix</keyword>
<feature type="transmembrane region" description="Helical" evidence="1">
    <location>
        <begin position="36"/>
        <end position="52"/>
    </location>
</feature>
<name>A0ABS6K070_9BACI</name>